<dbReference type="GO" id="GO:0006355">
    <property type="term" value="P:regulation of DNA-templated transcription"/>
    <property type="evidence" value="ECO:0007669"/>
    <property type="project" value="InterPro"/>
</dbReference>
<gene>
    <name evidence="10" type="ORF">BDD14_0632</name>
</gene>
<dbReference type="PANTHER" id="PTHR48111">
    <property type="entry name" value="REGULATOR OF RPOS"/>
    <property type="match status" value="1"/>
</dbReference>
<keyword evidence="1 6" id="KW-0597">Phosphoprotein</keyword>
<evidence type="ECO:0000256" key="6">
    <source>
        <dbReference type="PROSITE-ProRule" id="PRU00169"/>
    </source>
</evidence>
<dbReference type="GO" id="GO:0000156">
    <property type="term" value="F:phosphorelay response regulator activity"/>
    <property type="evidence" value="ECO:0007669"/>
    <property type="project" value="TreeGrafter"/>
</dbReference>
<reference evidence="10 11" key="1">
    <citation type="submission" date="2019-02" db="EMBL/GenBank/DDBJ databases">
        <title>Genomic Encyclopedia of Archaeal and Bacterial Type Strains, Phase II (KMG-II): from individual species to whole genera.</title>
        <authorList>
            <person name="Goeker M."/>
        </authorList>
    </citation>
    <scope>NUCLEOTIDE SEQUENCE [LARGE SCALE GENOMIC DNA]</scope>
    <source>
        <strain evidence="10 11">DSM 18101</strain>
    </source>
</reference>
<dbReference type="Proteomes" id="UP000292958">
    <property type="component" value="Unassembled WGS sequence"/>
</dbReference>
<dbReference type="PROSITE" id="PS50110">
    <property type="entry name" value="RESPONSE_REGULATORY"/>
    <property type="match status" value="1"/>
</dbReference>
<dbReference type="InterPro" id="IPR001789">
    <property type="entry name" value="Sig_transdc_resp-reg_receiver"/>
</dbReference>
<dbReference type="EMBL" id="SHKW01000001">
    <property type="protein sequence ID" value="RZU39272.1"/>
    <property type="molecule type" value="Genomic_DNA"/>
</dbReference>
<organism evidence="10 11">
    <name type="scientific">Edaphobacter modestus</name>
    <dbReference type="NCBI Taxonomy" id="388466"/>
    <lineage>
        <taxon>Bacteria</taxon>
        <taxon>Pseudomonadati</taxon>
        <taxon>Acidobacteriota</taxon>
        <taxon>Terriglobia</taxon>
        <taxon>Terriglobales</taxon>
        <taxon>Acidobacteriaceae</taxon>
        <taxon>Edaphobacter</taxon>
    </lineage>
</organism>
<dbReference type="CDD" id="cd00383">
    <property type="entry name" value="trans_reg_C"/>
    <property type="match status" value="1"/>
</dbReference>
<evidence type="ECO:0000256" key="2">
    <source>
        <dbReference type="ARBA" id="ARBA00023012"/>
    </source>
</evidence>
<protein>
    <submittedName>
        <fullName evidence="10">Two-component system copper resistance phosphate regulon response regulator CusR</fullName>
    </submittedName>
</protein>
<evidence type="ECO:0000256" key="5">
    <source>
        <dbReference type="ARBA" id="ARBA00023163"/>
    </source>
</evidence>
<dbReference type="AlphaFoldDB" id="A0A4Q7YNE1"/>
<evidence type="ECO:0000313" key="10">
    <source>
        <dbReference type="EMBL" id="RZU39272.1"/>
    </source>
</evidence>
<dbReference type="FunFam" id="3.40.50.2300:FF:000001">
    <property type="entry name" value="DNA-binding response regulator PhoB"/>
    <property type="match status" value="1"/>
</dbReference>
<dbReference type="Gene3D" id="1.10.10.10">
    <property type="entry name" value="Winged helix-like DNA-binding domain superfamily/Winged helix DNA-binding domain"/>
    <property type="match status" value="1"/>
</dbReference>
<feature type="modified residue" description="4-aspartylphosphate" evidence="6">
    <location>
        <position position="51"/>
    </location>
</feature>
<feature type="domain" description="Response regulatory" evidence="8">
    <location>
        <begin position="2"/>
        <end position="116"/>
    </location>
</feature>
<evidence type="ECO:0000313" key="11">
    <source>
        <dbReference type="Proteomes" id="UP000292958"/>
    </source>
</evidence>
<sequence>MRVLVVEDDQRVARLVERSLIEDGHAVVVAHDGAEGLDLARVDSFDALVLDVMLPTMDGFALLKTLRSERRAMPVLMLTARDTWQDTVNGLNLGADDYLTKPFHLNVFLARIRAISRRGQVPQVINLEVGGFTLNRATHQLDYDGRVILLTHKEYILLELLMRRAGQVVLRSQLIEAAWGFNSDVGDNSLDVCISSLRNKLNVPEHPRLILTIRGSGYMMRAEA</sequence>
<keyword evidence="5" id="KW-0804">Transcription</keyword>
<feature type="DNA-binding region" description="OmpR/PhoB-type" evidence="7">
    <location>
        <begin position="124"/>
        <end position="222"/>
    </location>
</feature>
<dbReference type="PROSITE" id="PS51755">
    <property type="entry name" value="OMPR_PHOB"/>
    <property type="match status" value="1"/>
</dbReference>
<evidence type="ECO:0000256" key="7">
    <source>
        <dbReference type="PROSITE-ProRule" id="PRU01091"/>
    </source>
</evidence>
<dbReference type="Pfam" id="PF00486">
    <property type="entry name" value="Trans_reg_C"/>
    <property type="match status" value="1"/>
</dbReference>
<dbReference type="OrthoDB" id="9790442at2"/>
<keyword evidence="4 7" id="KW-0238">DNA-binding</keyword>
<keyword evidence="2" id="KW-0902">Two-component regulatory system</keyword>
<dbReference type="GO" id="GO:0005829">
    <property type="term" value="C:cytosol"/>
    <property type="evidence" value="ECO:0007669"/>
    <property type="project" value="TreeGrafter"/>
</dbReference>
<dbReference type="PANTHER" id="PTHR48111:SF22">
    <property type="entry name" value="REGULATOR OF RPOS"/>
    <property type="match status" value="1"/>
</dbReference>
<dbReference type="GO" id="GO:0000976">
    <property type="term" value="F:transcription cis-regulatory region binding"/>
    <property type="evidence" value="ECO:0007669"/>
    <property type="project" value="TreeGrafter"/>
</dbReference>
<dbReference type="GO" id="GO:0032993">
    <property type="term" value="C:protein-DNA complex"/>
    <property type="evidence" value="ECO:0007669"/>
    <property type="project" value="TreeGrafter"/>
</dbReference>
<dbReference type="SUPFAM" id="SSF52172">
    <property type="entry name" value="CheY-like"/>
    <property type="match status" value="1"/>
</dbReference>
<evidence type="ECO:0000256" key="1">
    <source>
        <dbReference type="ARBA" id="ARBA00022553"/>
    </source>
</evidence>
<evidence type="ECO:0000259" key="8">
    <source>
        <dbReference type="PROSITE" id="PS50110"/>
    </source>
</evidence>
<dbReference type="RefSeq" id="WP_130417508.1">
    <property type="nucleotide sequence ID" value="NZ_SHKW01000001.1"/>
</dbReference>
<evidence type="ECO:0000256" key="4">
    <source>
        <dbReference type="ARBA" id="ARBA00023125"/>
    </source>
</evidence>
<keyword evidence="11" id="KW-1185">Reference proteome</keyword>
<dbReference type="InterPro" id="IPR039420">
    <property type="entry name" value="WalR-like"/>
</dbReference>
<evidence type="ECO:0000259" key="9">
    <source>
        <dbReference type="PROSITE" id="PS51755"/>
    </source>
</evidence>
<dbReference type="SMART" id="SM00862">
    <property type="entry name" value="Trans_reg_C"/>
    <property type="match status" value="1"/>
</dbReference>
<accession>A0A4Q7YNE1</accession>
<comment type="caution">
    <text evidence="10">The sequence shown here is derived from an EMBL/GenBank/DDBJ whole genome shotgun (WGS) entry which is preliminary data.</text>
</comment>
<dbReference type="InterPro" id="IPR036388">
    <property type="entry name" value="WH-like_DNA-bd_sf"/>
</dbReference>
<evidence type="ECO:0000256" key="3">
    <source>
        <dbReference type="ARBA" id="ARBA00023015"/>
    </source>
</evidence>
<keyword evidence="3" id="KW-0805">Transcription regulation</keyword>
<proteinExistence type="predicted"/>
<dbReference type="InterPro" id="IPR001867">
    <property type="entry name" value="OmpR/PhoB-type_DNA-bd"/>
</dbReference>
<dbReference type="Pfam" id="PF00072">
    <property type="entry name" value="Response_reg"/>
    <property type="match status" value="1"/>
</dbReference>
<dbReference type="SMART" id="SM00448">
    <property type="entry name" value="REC"/>
    <property type="match status" value="1"/>
</dbReference>
<dbReference type="Gene3D" id="3.40.50.2300">
    <property type="match status" value="1"/>
</dbReference>
<dbReference type="InterPro" id="IPR011006">
    <property type="entry name" value="CheY-like_superfamily"/>
</dbReference>
<name>A0A4Q7YNE1_9BACT</name>
<feature type="domain" description="OmpR/PhoB-type" evidence="9">
    <location>
        <begin position="124"/>
        <end position="222"/>
    </location>
</feature>
<dbReference type="Gene3D" id="6.10.250.690">
    <property type="match status" value="1"/>
</dbReference>